<evidence type="ECO:0000313" key="3">
    <source>
        <dbReference type="Proteomes" id="UP000572268"/>
    </source>
</evidence>
<feature type="compositionally biased region" description="Polar residues" evidence="1">
    <location>
        <begin position="303"/>
        <end position="312"/>
    </location>
</feature>
<dbReference type="InterPro" id="IPR006461">
    <property type="entry name" value="PLAC_motif_containing"/>
</dbReference>
<dbReference type="Pfam" id="PF04749">
    <property type="entry name" value="PLAC8"/>
    <property type="match status" value="1"/>
</dbReference>
<feature type="region of interest" description="Disordered" evidence="1">
    <location>
        <begin position="303"/>
        <end position="330"/>
    </location>
</feature>
<dbReference type="PANTHER" id="PTHR15907">
    <property type="entry name" value="DUF614 FAMILY PROTEIN-RELATED"/>
    <property type="match status" value="1"/>
</dbReference>
<organism evidence="2 3">
    <name type="scientific">Perkinsus olseni</name>
    <name type="common">Perkinsus atlanticus</name>
    <dbReference type="NCBI Taxonomy" id="32597"/>
    <lineage>
        <taxon>Eukaryota</taxon>
        <taxon>Sar</taxon>
        <taxon>Alveolata</taxon>
        <taxon>Perkinsozoa</taxon>
        <taxon>Perkinsea</taxon>
        <taxon>Perkinsida</taxon>
        <taxon>Perkinsidae</taxon>
        <taxon>Perkinsus</taxon>
    </lineage>
</organism>
<feature type="compositionally biased region" description="Low complexity" evidence="1">
    <location>
        <begin position="280"/>
        <end position="292"/>
    </location>
</feature>
<gene>
    <name evidence="2" type="ORF">FOL46_000822</name>
</gene>
<dbReference type="EMBL" id="JABANN010000012">
    <property type="protein sequence ID" value="KAF4675631.1"/>
    <property type="molecule type" value="Genomic_DNA"/>
</dbReference>
<name>A0A7J6MXK1_PEROL</name>
<evidence type="ECO:0000313" key="2">
    <source>
        <dbReference type="EMBL" id="KAF4675631.1"/>
    </source>
</evidence>
<reference evidence="2 3" key="1">
    <citation type="submission" date="2020-04" db="EMBL/GenBank/DDBJ databases">
        <title>Perkinsus olseni comparative genomics.</title>
        <authorList>
            <person name="Bogema D.R."/>
        </authorList>
    </citation>
    <scope>NUCLEOTIDE SEQUENCE [LARGE SCALE GENOMIC DNA]</scope>
    <source>
        <strain evidence="2">ATCC PRA-31</strain>
    </source>
</reference>
<accession>A0A7J6MXK1</accession>
<feature type="compositionally biased region" description="Low complexity" evidence="1">
    <location>
        <begin position="137"/>
        <end position="161"/>
    </location>
</feature>
<dbReference type="AlphaFoldDB" id="A0A7J6MXK1"/>
<sequence length="407" mass="43862">MSNNPGFRHTFNDLYEASDGKEYNWSNGLFSGWLGNIPTCLGSVCCFPCSRGYLTTKAGGKFWPSCLMNTFGCGLGDCSHNIVARRSLREERGIRGTIIEDYCVLACCNACAAAQEMNELGVTTEMVKKDFRDRKSTATSSSSPSPAQGPAVAAPPQSAPVQKEMTGRRLRATLTGLAAAATGPADGQRNSTVPGLYGDQQALPLPCDVSPRVSYGGSRSNRTSSTDGTASVTYLDETPPDDASVVEECATQLISSPRSPQERRVSLPRLPIRGFQWGGSATSQSATTTAQTRPRPVIEKVNDVSSVSSPHTTAIRPSPGIDARDRPAEVSPSAAELANLVDQRLQSLEQSLAHQLSEHIERVERRLTAIEGTLAKLPERDPDAQVQPQVYRIVDIWRHPHHVTPAT</sequence>
<dbReference type="NCBIfam" id="TIGR01571">
    <property type="entry name" value="A_thal_Cys_rich"/>
    <property type="match status" value="1"/>
</dbReference>
<feature type="region of interest" description="Disordered" evidence="1">
    <location>
        <begin position="276"/>
        <end position="295"/>
    </location>
</feature>
<feature type="region of interest" description="Disordered" evidence="1">
    <location>
        <begin position="131"/>
        <end position="165"/>
    </location>
</feature>
<comment type="caution">
    <text evidence="2">The sequence shown here is derived from an EMBL/GenBank/DDBJ whole genome shotgun (WGS) entry which is preliminary data.</text>
</comment>
<dbReference type="Proteomes" id="UP000572268">
    <property type="component" value="Unassembled WGS sequence"/>
</dbReference>
<proteinExistence type="predicted"/>
<evidence type="ECO:0000256" key="1">
    <source>
        <dbReference type="SAM" id="MobiDB-lite"/>
    </source>
</evidence>
<protein>
    <submittedName>
        <fullName evidence="2">Uncharacterized protein</fullName>
    </submittedName>
</protein>